<dbReference type="KEGG" id="elux:BTN50_0570"/>
<evidence type="ECO:0000313" key="1">
    <source>
        <dbReference type="EMBL" id="ATF09097.1"/>
    </source>
</evidence>
<evidence type="ECO:0000313" key="2">
    <source>
        <dbReference type="Proteomes" id="UP000218160"/>
    </source>
</evidence>
<gene>
    <name evidence="1" type="ORF">BTN50_0570</name>
</gene>
<proteinExistence type="predicted"/>
<dbReference type="AlphaFoldDB" id="A0A291B807"/>
<sequence length="38" mass="4532">MIKYVFPMPWKSLKECINFVFKLARLPLSCPYYSCVSK</sequence>
<keyword evidence="2" id="KW-1185">Reference proteome</keyword>
<reference evidence="2" key="1">
    <citation type="submission" date="2017-04" db="EMBL/GenBank/DDBJ databases">
        <title>Genome evolution of the luminous symbionts of deep sea anglerfish.</title>
        <authorList>
            <person name="Hendry T.A."/>
        </authorList>
    </citation>
    <scope>NUCLEOTIDE SEQUENCE [LARGE SCALE GENOMIC DNA]</scope>
</reference>
<name>A0A291B807_9GAMM</name>
<protein>
    <submittedName>
        <fullName evidence="1">Mobile element protein</fullName>
    </submittedName>
</protein>
<dbReference type="EMBL" id="CP020660">
    <property type="protein sequence ID" value="ATF09097.1"/>
    <property type="molecule type" value="Genomic_DNA"/>
</dbReference>
<accession>A0A291B807</accession>
<organism evidence="1 2">
    <name type="scientific">Candidatus Enterovibrio altilux</name>
    <dbReference type="NCBI Taxonomy" id="1927128"/>
    <lineage>
        <taxon>Bacteria</taxon>
        <taxon>Pseudomonadati</taxon>
        <taxon>Pseudomonadota</taxon>
        <taxon>Gammaproteobacteria</taxon>
        <taxon>Vibrionales</taxon>
        <taxon>Vibrionaceae</taxon>
        <taxon>Enterovibrio</taxon>
    </lineage>
</organism>
<dbReference type="Proteomes" id="UP000218160">
    <property type="component" value="Chromosome 1"/>
</dbReference>